<feature type="transmembrane region" description="Helical" evidence="5">
    <location>
        <begin position="330"/>
        <end position="348"/>
    </location>
</feature>
<feature type="transmembrane region" description="Helical" evidence="5">
    <location>
        <begin position="181"/>
        <end position="214"/>
    </location>
</feature>
<dbReference type="OrthoDB" id="871774at2"/>
<evidence type="ECO:0000313" key="8">
    <source>
        <dbReference type="Proteomes" id="UP000243180"/>
    </source>
</evidence>
<evidence type="ECO:0000256" key="5">
    <source>
        <dbReference type="SAM" id="Phobius"/>
    </source>
</evidence>
<dbReference type="KEGG" id="slim:SCL_2685"/>
<feature type="transmembrane region" description="Helical" evidence="5">
    <location>
        <begin position="360"/>
        <end position="378"/>
    </location>
</feature>
<dbReference type="AlphaFoldDB" id="A0A1B4XJI5"/>
<dbReference type="PANTHER" id="PTHR37422">
    <property type="entry name" value="TEICHURONIC ACID BIOSYNTHESIS PROTEIN TUAE"/>
    <property type="match status" value="1"/>
</dbReference>
<name>A0A1B4XJI5_9GAMM</name>
<evidence type="ECO:0000256" key="3">
    <source>
        <dbReference type="ARBA" id="ARBA00022989"/>
    </source>
</evidence>
<evidence type="ECO:0000256" key="4">
    <source>
        <dbReference type="ARBA" id="ARBA00023136"/>
    </source>
</evidence>
<feature type="transmembrane region" description="Helical" evidence="5">
    <location>
        <begin position="58"/>
        <end position="77"/>
    </location>
</feature>
<dbReference type="Proteomes" id="UP000243180">
    <property type="component" value="Chromosome"/>
</dbReference>
<evidence type="ECO:0000256" key="2">
    <source>
        <dbReference type="ARBA" id="ARBA00022692"/>
    </source>
</evidence>
<dbReference type="InterPro" id="IPR051533">
    <property type="entry name" value="WaaL-like"/>
</dbReference>
<evidence type="ECO:0000259" key="6">
    <source>
        <dbReference type="Pfam" id="PF04932"/>
    </source>
</evidence>
<feature type="transmembrane region" description="Helical" evidence="5">
    <location>
        <begin position="89"/>
        <end position="105"/>
    </location>
</feature>
<feature type="transmembrane region" description="Helical" evidence="5">
    <location>
        <begin position="150"/>
        <end position="169"/>
    </location>
</feature>
<dbReference type="GO" id="GO:0016020">
    <property type="term" value="C:membrane"/>
    <property type="evidence" value="ECO:0007669"/>
    <property type="project" value="UniProtKB-SubCell"/>
</dbReference>
<protein>
    <recommendedName>
        <fullName evidence="6">O-antigen ligase-related domain-containing protein</fullName>
    </recommendedName>
</protein>
<feature type="domain" description="O-antigen ligase-related" evidence="6">
    <location>
        <begin position="185"/>
        <end position="338"/>
    </location>
</feature>
<dbReference type="RefSeq" id="WP_096361653.1">
    <property type="nucleotide sequence ID" value="NZ_AP014879.1"/>
</dbReference>
<organism evidence="7 8">
    <name type="scientific">Sulfuricaulis limicola</name>
    <dbReference type="NCBI Taxonomy" id="1620215"/>
    <lineage>
        <taxon>Bacteria</taxon>
        <taxon>Pseudomonadati</taxon>
        <taxon>Pseudomonadota</taxon>
        <taxon>Gammaproteobacteria</taxon>
        <taxon>Acidiferrobacterales</taxon>
        <taxon>Acidiferrobacteraceae</taxon>
        <taxon>Sulfuricaulis</taxon>
    </lineage>
</organism>
<dbReference type="EMBL" id="AP014879">
    <property type="protein sequence ID" value="BAV34962.1"/>
    <property type="molecule type" value="Genomic_DNA"/>
</dbReference>
<comment type="subcellular location">
    <subcellularLocation>
        <location evidence="1">Membrane</location>
        <topology evidence="1">Multi-pass membrane protein</topology>
    </subcellularLocation>
</comment>
<keyword evidence="4 5" id="KW-0472">Membrane</keyword>
<feature type="transmembrane region" description="Helical" evidence="5">
    <location>
        <begin position="221"/>
        <end position="243"/>
    </location>
</feature>
<keyword evidence="3 5" id="KW-1133">Transmembrane helix</keyword>
<dbReference type="Pfam" id="PF04932">
    <property type="entry name" value="Wzy_C"/>
    <property type="match status" value="1"/>
</dbReference>
<evidence type="ECO:0000256" key="1">
    <source>
        <dbReference type="ARBA" id="ARBA00004141"/>
    </source>
</evidence>
<evidence type="ECO:0000313" key="7">
    <source>
        <dbReference type="EMBL" id="BAV34962.1"/>
    </source>
</evidence>
<feature type="transmembrane region" description="Helical" evidence="5">
    <location>
        <begin position="111"/>
        <end position="129"/>
    </location>
</feature>
<gene>
    <name evidence="7" type="ORF">SCL_2685</name>
</gene>
<accession>A0A1B4XJI5</accession>
<reference evidence="7 8" key="1">
    <citation type="submission" date="2015-05" db="EMBL/GenBank/DDBJ databases">
        <title>Complete genome sequence of a sulfur-oxidizing gammaproteobacterium strain HA5.</title>
        <authorList>
            <person name="Miura A."/>
            <person name="Kojima H."/>
            <person name="Fukui M."/>
        </authorList>
    </citation>
    <scope>NUCLEOTIDE SEQUENCE [LARGE SCALE GENOMIC DNA]</scope>
    <source>
        <strain evidence="7 8">HA5</strain>
    </source>
</reference>
<dbReference type="InterPro" id="IPR007016">
    <property type="entry name" value="O-antigen_ligase-rel_domated"/>
</dbReference>
<proteinExistence type="predicted"/>
<sequence length="411" mass="44542">MSTASFSGKLELFLLCLLLFVLPTMESPKTLALSLYVAVWLGRRASWPALARFRPDRIELALLAVLAAGVISTAVNWPFPDGSKGVLDVLRYVILFWCIYRAGYSEPQLRLAGYALALGVLTGLGYGVLEVMQGTRGQLEFHSAGVVTQSAIYLGMAAIAGIGFVVAGLQNRETPGRRLWFWITATIVMIIGLFAMGSRGAMMAFVGIVLLLLIVINQRRFWYAALVVLAVAAASVVVLPSSFNASRAWLKLEQTLTHKTMAPADLERAHVWRVALAHLQRGEHLWFGVGPKNFHSIDADAVPLPEPLRPAGFRLTHAHNMFLNKLVEEGIFGLAALLLFFGLVAAALIRGARAGGCHRWTWIAGVGALLMPAIAGSFNTPFQQEHAMLAMALMAMYLGPRRIPGARGAAG</sequence>
<keyword evidence="2 5" id="KW-0812">Transmembrane</keyword>
<keyword evidence="8" id="KW-1185">Reference proteome</keyword>
<dbReference type="PANTHER" id="PTHR37422:SF13">
    <property type="entry name" value="LIPOPOLYSACCHARIDE BIOSYNTHESIS PROTEIN PA4999-RELATED"/>
    <property type="match status" value="1"/>
</dbReference>
<dbReference type="InParanoid" id="A0A1B4XJI5"/>